<reference evidence="5 6" key="1">
    <citation type="submission" date="2018-05" db="EMBL/GenBank/DDBJ databases">
        <title>Genomic Encyclopedia of Type Strains, Phase IV (KMG-IV): sequencing the most valuable type-strain genomes for metagenomic binning, comparative biology and taxonomic classification.</title>
        <authorList>
            <person name="Goeker M."/>
        </authorList>
    </citation>
    <scope>NUCLEOTIDE SEQUENCE [LARGE SCALE GENOMIC DNA]</scope>
    <source>
        <strain evidence="5 6">DSM 44704</strain>
    </source>
</reference>
<evidence type="ECO:0000259" key="4">
    <source>
        <dbReference type="PROSITE" id="PS50075"/>
    </source>
</evidence>
<dbReference type="InterPro" id="IPR020845">
    <property type="entry name" value="AMP-binding_CS"/>
</dbReference>
<dbReference type="Gene3D" id="3.30.559.30">
    <property type="entry name" value="Nonribosomal peptide synthetase, condensation domain"/>
    <property type="match status" value="1"/>
</dbReference>
<dbReference type="Gene3D" id="3.30.559.10">
    <property type="entry name" value="Chloramphenicol acetyltransferase-like domain"/>
    <property type="match status" value="1"/>
</dbReference>
<protein>
    <submittedName>
        <fullName evidence="5">Enterobactin synthetase component F</fullName>
    </submittedName>
</protein>
<dbReference type="SMART" id="SM00824">
    <property type="entry name" value="PKS_TE"/>
    <property type="match status" value="1"/>
</dbReference>
<dbReference type="PANTHER" id="PTHR45527">
    <property type="entry name" value="NONRIBOSOMAL PEPTIDE SYNTHETASE"/>
    <property type="match status" value="1"/>
</dbReference>
<dbReference type="PANTHER" id="PTHR45527:SF1">
    <property type="entry name" value="FATTY ACID SYNTHASE"/>
    <property type="match status" value="1"/>
</dbReference>
<dbReference type="SUPFAM" id="SSF47336">
    <property type="entry name" value="ACP-like"/>
    <property type="match status" value="1"/>
</dbReference>
<dbReference type="EMBL" id="QJKF01000002">
    <property type="protein sequence ID" value="PXX69042.1"/>
    <property type="molecule type" value="Genomic_DNA"/>
</dbReference>
<dbReference type="SUPFAM" id="SSF53474">
    <property type="entry name" value="alpha/beta-Hydrolases"/>
    <property type="match status" value="1"/>
</dbReference>
<evidence type="ECO:0000256" key="2">
    <source>
        <dbReference type="ARBA" id="ARBA00022450"/>
    </source>
</evidence>
<dbReference type="GO" id="GO:0008610">
    <property type="term" value="P:lipid biosynthetic process"/>
    <property type="evidence" value="ECO:0007669"/>
    <property type="project" value="UniProtKB-ARBA"/>
</dbReference>
<dbReference type="InterPro" id="IPR029058">
    <property type="entry name" value="AB_hydrolase_fold"/>
</dbReference>
<evidence type="ECO:0000256" key="3">
    <source>
        <dbReference type="ARBA" id="ARBA00022553"/>
    </source>
</evidence>
<keyword evidence="6" id="KW-1185">Reference proteome</keyword>
<dbReference type="GO" id="GO:0044550">
    <property type="term" value="P:secondary metabolite biosynthetic process"/>
    <property type="evidence" value="ECO:0007669"/>
    <property type="project" value="TreeGrafter"/>
</dbReference>
<dbReference type="InterPro" id="IPR001031">
    <property type="entry name" value="Thioesterase"/>
</dbReference>
<evidence type="ECO:0000313" key="6">
    <source>
        <dbReference type="Proteomes" id="UP000247569"/>
    </source>
</evidence>
<dbReference type="Pfam" id="PF00668">
    <property type="entry name" value="Condensation"/>
    <property type="match status" value="2"/>
</dbReference>
<dbReference type="InterPro" id="IPR036736">
    <property type="entry name" value="ACP-like_sf"/>
</dbReference>
<organism evidence="5 6">
    <name type="scientific">Nocardia tenerifensis</name>
    <dbReference type="NCBI Taxonomy" id="228006"/>
    <lineage>
        <taxon>Bacteria</taxon>
        <taxon>Bacillati</taxon>
        <taxon>Actinomycetota</taxon>
        <taxon>Actinomycetes</taxon>
        <taxon>Mycobacteriales</taxon>
        <taxon>Nocardiaceae</taxon>
        <taxon>Nocardia</taxon>
    </lineage>
</organism>
<keyword evidence="2" id="KW-0596">Phosphopantetheine</keyword>
<dbReference type="InterPro" id="IPR009081">
    <property type="entry name" value="PP-bd_ACP"/>
</dbReference>
<dbReference type="InterPro" id="IPR006162">
    <property type="entry name" value="Ppantetheine_attach_site"/>
</dbReference>
<dbReference type="InterPro" id="IPR023213">
    <property type="entry name" value="CAT-like_dom_sf"/>
</dbReference>
<dbReference type="InterPro" id="IPR020802">
    <property type="entry name" value="TesA-like"/>
</dbReference>
<dbReference type="Proteomes" id="UP000247569">
    <property type="component" value="Unassembled WGS sequence"/>
</dbReference>
<proteinExistence type="predicted"/>
<dbReference type="InterPro" id="IPR025110">
    <property type="entry name" value="AMP-bd_C"/>
</dbReference>
<comment type="cofactor">
    <cofactor evidence="1">
        <name>pantetheine 4'-phosphate</name>
        <dbReference type="ChEBI" id="CHEBI:47942"/>
    </cofactor>
</comment>
<keyword evidence="3" id="KW-0597">Phosphoprotein</keyword>
<dbReference type="NCBIfam" id="TIGR01733">
    <property type="entry name" value="AA-adenyl-dom"/>
    <property type="match status" value="1"/>
</dbReference>
<dbReference type="PROSITE" id="PS50075">
    <property type="entry name" value="CARRIER"/>
    <property type="match status" value="1"/>
</dbReference>
<dbReference type="Pfam" id="PF13193">
    <property type="entry name" value="AMP-binding_C"/>
    <property type="match status" value="1"/>
</dbReference>
<dbReference type="PROSITE" id="PS00012">
    <property type="entry name" value="PHOSPHOPANTETHEINE"/>
    <property type="match status" value="1"/>
</dbReference>
<dbReference type="Gene3D" id="3.40.50.12780">
    <property type="entry name" value="N-terminal domain of ligase-like"/>
    <property type="match status" value="1"/>
</dbReference>
<dbReference type="CDD" id="cd05930">
    <property type="entry name" value="A_NRPS"/>
    <property type="match status" value="1"/>
</dbReference>
<dbReference type="Pfam" id="PF00550">
    <property type="entry name" value="PP-binding"/>
    <property type="match status" value="1"/>
</dbReference>
<dbReference type="Pfam" id="PF00975">
    <property type="entry name" value="Thioesterase"/>
    <property type="match status" value="1"/>
</dbReference>
<feature type="domain" description="Carrier" evidence="4">
    <location>
        <begin position="1162"/>
        <end position="1238"/>
    </location>
</feature>
<dbReference type="InterPro" id="IPR042099">
    <property type="entry name" value="ANL_N_sf"/>
</dbReference>
<dbReference type="GO" id="GO:0031177">
    <property type="term" value="F:phosphopantetheine binding"/>
    <property type="evidence" value="ECO:0007669"/>
    <property type="project" value="TreeGrafter"/>
</dbReference>
<sequence>MTGADDAAPHEATAPSMYPLSTGQQSWWVAQQLQPTVPLTVAMYLDLSGPLEVARMARCARRAARELQSPQLRLRTVEGQPRQYVDHDAETSLAIVDLRAEADPVATAIDTMERDYGAPLDPLEPHHTVATLFQVATQRHLLYLRSHHIVLDGLGAAALLRRIGELYRAEVLAAEAEGLTAEPDERAESRTRGNGSIERMDTVRPVHMGRTRSAGRVLWRSANHVVTENPEAAIDSASHGSEAAGAASAEIDGRAIEGGKVDGRVVEGGEIDGRVVEGGAVGGGKVDGRVVEGGAVGGGKVDGRVVEGGAVGGGKVDGRAVGCGAVEGGKLEGRVVGGGKVDGRAVAGGKGAPAQELPALTVPEILEAERAYRDSPRRAVDREYWLGQLDGLGAPMSLAGRPAPAQARPHRVTATVDAATAELLADARSRHGATFPELALAAFACFLARMTARTEVTLTLPVPARTTAGLRRSAGSMSNVVPLRLSGLDTSTVGAVIAQVRSTVIGALRHQRYRFEDMHRDSGRDQALGGGFGPLVNVLGFAEPFRLGELTGQVRLLALGPVEDLMVNGYQAGPDDRSISIDFQANPARYRYDTVAWQHRMFLAYFARFLGAETDCPIMTLDHTVPAPTATPPAGPVRVLPDLLRASVARDGVAVRDGDRAMSYRELDEQSSRLARELMAGGARPGEFVVVAVPRSLESVLALWAVAKSGACFVPVDPSDPVSRIAAVIADSQARQGITVEAVRERFPSDTGFQDRLDLVTADSDCALEDDAAGCGIDWLVLDDPRCTAEIERRAATPVDDAERPRALRPAHSAYLIYTSGTTGRPKGVAVSHRGLGSLTDYIVDHWGVGPDSVVLHSHAPSFDAHLLDVLAAFASGARLVVQPPEVISGAELARLLRESGCTHYLTTPAVLATLSPAQVPDLEVVAVGGEACPAKLVREWAPHVRLFNGYGPTEATVMATETAAMSIDEPVTVGHALPGVLAVVLDSRLGRLPDGARGELYLGGIGVADCYVRDPAGTAVRFIADPFGVGQRLYRTGDLVSAGPDGAFEFLGRVDAQVEVRGRRIEPAEIEAALLAGPEIAYAVVTVADAGLPEARLVGYVVAAPGMAFDAAATRQRLRGMLPAALVPSALIELDRLPVASNGKLDRRALPPPVIAPRPYRAPETVIQRLVAEHIGTATGQAKVGLNDDFFELGGNSLLGVAVSAELAAVTGVPVTVRWLYTTPTVLALAERITTYDGTDTGDDDALGVLLALRRNGTRAPLFCVHSAVPLAWCYAGLARYVTDRPVYGLQAPTLTGPDPAIGTIDELADSYVDAMLRVQPEGPYHLLGWSLGGQIAHAIAVRLRARGASVAVLAMLDSVVFPDGVDPPPAPRMRDLLTHLLGDEPEDGDSAPELTAAEAADELARAGASFGTGLSATQLERLHRGYVDGVALSHGYRPGVFDGDLLYFSATRGVTEWFGADLWRPFVTGDLIEHPVAATHAQLTNAAVVAVIGPILARHLEHAAVPA</sequence>
<dbReference type="UniPathway" id="UPA00011"/>
<comment type="caution">
    <text evidence="5">The sequence shown here is derived from an EMBL/GenBank/DDBJ whole genome shotgun (WGS) entry which is preliminary data.</text>
</comment>
<accession>A0A318KBA7</accession>
<dbReference type="Pfam" id="PF00501">
    <property type="entry name" value="AMP-binding"/>
    <property type="match status" value="1"/>
</dbReference>
<dbReference type="GO" id="GO:0043041">
    <property type="term" value="P:amino acid activation for nonribosomal peptide biosynthetic process"/>
    <property type="evidence" value="ECO:0007669"/>
    <property type="project" value="TreeGrafter"/>
</dbReference>
<dbReference type="GO" id="GO:0005737">
    <property type="term" value="C:cytoplasm"/>
    <property type="evidence" value="ECO:0007669"/>
    <property type="project" value="TreeGrafter"/>
</dbReference>
<dbReference type="SUPFAM" id="SSF56801">
    <property type="entry name" value="Acetyl-CoA synthetase-like"/>
    <property type="match status" value="1"/>
</dbReference>
<gene>
    <name evidence="5" type="ORF">DFR70_102728</name>
</gene>
<dbReference type="Gene3D" id="3.30.300.30">
    <property type="match status" value="1"/>
</dbReference>
<dbReference type="InterPro" id="IPR010071">
    <property type="entry name" value="AA_adenyl_dom"/>
</dbReference>
<evidence type="ECO:0000313" key="5">
    <source>
        <dbReference type="EMBL" id="PXX69042.1"/>
    </source>
</evidence>
<evidence type="ECO:0000256" key="1">
    <source>
        <dbReference type="ARBA" id="ARBA00001957"/>
    </source>
</evidence>
<dbReference type="PROSITE" id="PS00455">
    <property type="entry name" value="AMP_BINDING"/>
    <property type="match status" value="1"/>
</dbReference>
<dbReference type="GO" id="GO:0003824">
    <property type="term" value="F:catalytic activity"/>
    <property type="evidence" value="ECO:0007669"/>
    <property type="project" value="InterPro"/>
</dbReference>
<dbReference type="InterPro" id="IPR045851">
    <property type="entry name" value="AMP-bd_C_sf"/>
</dbReference>
<dbReference type="InterPro" id="IPR001242">
    <property type="entry name" value="Condensation_dom"/>
</dbReference>
<dbReference type="SUPFAM" id="SSF52777">
    <property type="entry name" value="CoA-dependent acyltransferases"/>
    <property type="match status" value="2"/>
</dbReference>
<dbReference type="InterPro" id="IPR000873">
    <property type="entry name" value="AMP-dep_synth/lig_dom"/>
</dbReference>
<name>A0A318KBA7_9NOCA</name>
<dbReference type="Gene3D" id="3.40.50.1820">
    <property type="entry name" value="alpha/beta hydrolase"/>
    <property type="match status" value="1"/>
</dbReference>